<organism evidence="7 8">
    <name type="scientific">Popillia japonica</name>
    <name type="common">Japanese beetle</name>
    <dbReference type="NCBI Taxonomy" id="7064"/>
    <lineage>
        <taxon>Eukaryota</taxon>
        <taxon>Metazoa</taxon>
        <taxon>Ecdysozoa</taxon>
        <taxon>Arthropoda</taxon>
        <taxon>Hexapoda</taxon>
        <taxon>Insecta</taxon>
        <taxon>Pterygota</taxon>
        <taxon>Neoptera</taxon>
        <taxon>Endopterygota</taxon>
        <taxon>Coleoptera</taxon>
        <taxon>Polyphaga</taxon>
        <taxon>Scarabaeiformia</taxon>
        <taxon>Scarabaeidae</taxon>
        <taxon>Rutelinae</taxon>
        <taxon>Popillia</taxon>
    </lineage>
</organism>
<evidence type="ECO:0000256" key="2">
    <source>
        <dbReference type="ARBA" id="ARBA00022670"/>
    </source>
</evidence>
<keyword evidence="4" id="KW-0720">Serine protease</keyword>
<dbReference type="PROSITE" id="PS50240">
    <property type="entry name" value="TRYPSIN_DOM"/>
    <property type="match status" value="1"/>
</dbReference>
<evidence type="ECO:0000256" key="4">
    <source>
        <dbReference type="ARBA" id="ARBA00022825"/>
    </source>
</evidence>
<dbReference type="PROSITE" id="PS00135">
    <property type="entry name" value="TRYPSIN_SER"/>
    <property type="match status" value="1"/>
</dbReference>
<dbReference type="Pfam" id="PF00089">
    <property type="entry name" value="Trypsin"/>
    <property type="match status" value="1"/>
</dbReference>
<protein>
    <submittedName>
        <fullName evidence="7">Trypsin</fullName>
    </submittedName>
</protein>
<feature type="domain" description="Peptidase S1" evidence="6">
    <location>
        <begin position="1"/>
        <end position="94"/>
    </location>
</feature>
<dbReference type="Proteomes" id="UP001458880">
    <property type="component" value="Unassembled WGS sequence"/>
</dbReference>
<dbReference type="InterPro" id="IPR009003">
    <property type="entry name" value="Peptidase_S1_PA"/>
</dbReference>
<dbReference type="InterPro" id="IPR001254">
    <property type="entry name" value="Trypsin_dom"/>
</dbReference>
<dbReference type="FunFam" id="2.40.10.10:FF:000036">
    <property type="entry name" value="Trypsin beta"/>
    <property type="match status" value="1"/>
</dbReference>
<dbReference type="PANTHER" id="PTHR24276:SF91">
    <property type="entry name" value="AT26814P-RELATED"/>
    <property type="match status" value="1"/>
</dbReference>
<keyword evidence="2" id="KW-0645">Protease</keyword>
<dbReference type="InterPro" id="IPR050430">
    <property type="entry name" value="Peptidase_S1"/>
</dbReference>
<evidence type="ECO:0000259" key="6">
    <source>
        <dbReference type="PROSITE" id="PS50240"/>
    </source>
</evidence>
<dbReference type="InterPro" id="IPR033116">
    <property type="entry name" value="TRYPSIN_SER"/>
</dbReference>
<comment type="subcellular location">
    <subcellularLocation>
        <location evidence="1">Secreted</location>
        <location evidence="1">Extracellular space</location>
    </subcellularLocation>
</comment>
<name>A0AAW1HEY6_POPJA</name>
<dbReference type="InterPro" id="IPR043504">
    <property type="entry name" value="Peptidase_S1_PA_chymotrypsin"/>
</dbReference>
<accession>A0AAW1HEY6</accession>
<gene>
    <name evidence="7" type="ORF">QE152_g40934</name>
</gene>
<dbReference type="SUPFAM" id="SSF50494">
    <property type="entry name" value="Trypsin-like serine proteases"/>
    <property type="match status" value="1"/>
</dbReference>
<evidence type="ECO:0000256" key="3">
    <source>
        <dbReference type="ARBA" id="ARBA00022801"/>
    </source>
</evidence>
<feature type="non-terminal residue" evidence="7">
    <location>
        <position position="1"/>
    </location>
</feature>
<evidence type="ECO:0000256" key="1">
    <source>
        <dbReference type="ARBA" id="ARBA00004239"/>
    </source>
</evidence>
<dbReference type="GO" id="GO:0006508">
    <property type="term" value="P:proteolysis"/>
    <property type="evidence" value="ECO:0007669"/>
    <property type="project" value="UniProtKB-KW"/>
</dbReference>
<evidence type="ECO:0000313" key="7">
    <source>
        <dbReference type="EMBL" id="KAK9674682.1"/>
    </source>
</evidence>
<reference evidence="7 8" key="1">
    <citation type="journal article" date="2024" name="BMC Genomics">
        <title>De novo assembly and annotation of Popillia japonica's genome with initial clues to its potential as an invasive pest.</title>
        <authorList>
            <person name="Cucini C."/>
            <person name="Boschi S."/>
            <person name="Funari R."/>
            <person name="Cardaioli E."/>
            <person name="Iannotti N."/>
            <person name="Marturano G."/>
            <person name="Paoli F."/>
            <person name="Bruttini M."/>
            <person name="Carapelli A."/>
            <person name="Frati F."/>
            <person name="Nardi F."/>
        </authorList>
    </citation>
    <scope>NUCLEOTIDE SEQUENCE [LARGE SCALE GENOMIC DNA]</scope>
    <source>
        <strain evidence="7">DMR45628</strain>
    </source>
</reference>
<dbReference type="Gene3D" id="2.40.10.10">
    <property type="entry name" value="Trypsin-like serine proteases"/>
    <property type="match status" value="1"/>
</dbReference>
<dbReference type="GO" id="GO:0004252">
    <property type="term" value="F:serine-type endopeptidase activity"/>
    <property type="evidence" value="ECO:0007669"/>
    <property type="project" value="InterPro"/>
</dbReference>
<dbReference type="EMBL" id="JASPKY010001656">
    <property type="protein sequence ID" value="KAK9674682.1"/>
    <property type="molecule type" value="Genomic_DNA"/>
</dbReference>
<comment type="caution">
    <text evidence="7">The sequence shown here is derived from an EMBL/GenBank/DDBJ whole genome shotgun (WGS) entry which is preliminary data.</text>
</comment>
<keyword evidence="5" id="KW-1015">Disulfide bond</keyword>
<dbReference type="PANTHER" id="PTHR24276">
    <property type="entry name" value="POLYSERASE-RELATED"/>
    <property type="match status" value="1"/>
</dbReference>
<keyword evidence="3" id="KW-0378">Hydrolase</keyword>
<proteinExistence type="predicted"/>
<evidence type="ECO:0000313" key="8">
    <source>
        <dbReference type="Proteomes" id="UP001458880"/>
    </source>
</evidence>
<sequence>YPGEVPNKLQTINLFSVSNEKCALDHSFALILPSNICTLNKAGEGACHGDSGGPLVYEDYQVGVVSWGIPCAKGRPDVFTRVYTYRKWIEENMI</sequence>
<dbReference type="GO" id="GO:0005576">
    <property type="term" value="C:extracellular region"/>
    <property type="evidence" value="ECO:0007669"/>
    <property type="project" value="UniProtKB-SubCell"/>
</dbReference>
<dbReference type="AlphaFoldDB" id="A0AAW1HEY6"/>
<keyword evidence="8" id="KW-1185">Reference proteome</keyword>
<evidence type="ECO:0000256" key="5">
    <source>
        <dbReference type="ARBA" id="ARBA00023157"/>
    </source>
</evidence>